<protein>
    <submittedName>
        <fullName evidence="1">Uncharacterized protein</fullName>
    </submittedName>
</protein>
<dbReference type="SUPFAM" id="SSF46785">
    <property type="entry name" value="Winged helix' DNA-binding domain"/>
    <property type="match status" value="1"/>
</dbReference>
<reference evidence="2" key="1">
    <citation type="submission" date="2016-01" db="EMBL/GenBank/DDBJ databases">
        <authorList>
            <person name="Vorgias C.E."/>
        </authorList>
    </citation>
    <scope>NUCLEOTIDE SEQUENCE [LARGE SCALE GENOMIC DNA]</scope>
</reference>
<sequence>MYLGLVEEIVNNGFKYYRLTEYGKKVVEMLKDYQAYYRKFM</sequence>
<dbReference type="KEGG" id="tch:CHITON_1353"/>
<proteinExistence type="predicted"/>
<evidence type="ECO:0000313" key="1">
    <source>
        <dbReference type="EMBL" id="CUX78132.1"/>
    </source>
</evidence>
<dbReference type="Proteomes" id="UP000093069">
    <property type="component" value="Chromosome I"/>
</dbReference>
<dbReference type="STRING" id="54262.CHITON_1353"/>
<dbReference type="EMBL" id="LN999010">
    <property type="protein sequence ID" value="CUX78132.1"/>
    <property type="molecule type" value="Genomic_DNA"/>
</dbReference>
<dbReference type="AlphaFoldDB" id="A0A160VT66"/>
<dbReference type="InterPro" id="IPR036390">
    <property type="entry name" value="WH_DNA-bd_sf"/>
</dbReference>
<organism evidence="1 2">
    <name type="scientific">Thermococcus chitonophagus</name>
    <dbReference type="NCBI Taxonomy" id="54262"/>
    <lineage>
        <taxon>Archaea</taxon>
        <taxon>Methanobacteriati</taxon>
        <taxon>Methanobacteriota</taxon>
        <taxon>Thermococci</taxon>
        <taxon>Thermococcales</taxon>
        <taxon>Thermococcaceae</taxon>
        <taxon>Thermococcus</taxon>
    </lineage>
</organism>
<accession>A0A160VT66</accession>
<dbReference type="Pfam" id="PF07381">
    <property type="entry name" value="EarA"/>
    <property type="match status" value="1"/>
</dbReference>
<gene>
    <name evidence="1" type="ORF">CHITON_1353</name>
</gene>
<dbReference type="InterPro" id="IPR010863">
    <property type="entry name" value="EarA-like"/>
</dbReference>
<evidence type="ECO:0000313" key="2">
    <source>
        <dbReference type="Proteomes" id="UP000093069"/>
    </source>
</evidence>
<name>A0A160VT66_9EURY</name>